<dbReference type="AlphaFoldDB" id="A0A098B7F8"/>
<keyword evidence="2" id="KW-0547">Nucleotide-binding</keyword>
<dbReference type="RefSeq" id="WP_144676631.1">
    <property type="nucleotide sequence ID" value="NZ_LK996017.1"/>
</dbReference>
<evidence type="ECO:0000256" key="4">
    <source>
        <dbReference type="ARBA" id="ARBA00022840"/>
    </source>
</evidence>
<dbReference type="GO" id="GO:0016301">
    <property type="term" value="F:kinase activity"/>
    <property type="evidence" value="ECO:0007669"/>
    <property type="project" value="UniProtKB-KW"/>
</dbReference>
<dbReference type="PANTHER" id="PTHR43527:SF1">
    <property type="entry name" value="L-THREONINE KINASE"/>
    <property type="match status" value="1"/>
</dbReference>
<evidence type="ECO:0000313" key="6">
    <source>
        <dbReference type="EMBL" id="CDX04277.1"/>
    </source>
</evidence>
<reference evidence="6" key="1">
    <citation type="submission" date="2014-07" db="EMBL/GenBank/DDBJ databases">
        <authorList>
            <person name="Hornung V.Bastian."/>
        </authorList>
    </citation>
    <scope>NUCLEOTIDE SEQUENCE</scope>
    <source>
        <strain evidence="6">PCE-S</strain>
    </source>
</reference>
<dbReference type="SUPFAM" id="SSF54211">
    <property type="entry name" value="Ribosomal protein S5 domain 2-like"/>
    <property type="match status" value="1"/>
</dbReference>
<sequence>MKGLGWAKCPGTCGEWVQGAKDGTPFLVGCPINRFVEAKAEILFSESVARDNSGHQQELKDWIWQLPEGKEKTRQALERFARMQNLPPLTGKIHMQSQLLIGKGMASSTADMTAAVSAVAQALAIPWQSEEQARLALAIEPSDPIMFPGVTELAHGDGTYIKSLGAKISAQLLMLDGGGFLDTLAFNARRDLPGHYRKYERKIKSALALFYEGMAQRDLGKIAQAGTISARCNQDINPKPFFEEFLSWTLGKGGLGVITAHSGTLLAGIFPPDLSTTEKKNLERESRIQFRPVIVEWVETYDGGTEGGVMNAWRKSVGRLGTVWETELY</sequence>
<evidence type="ECO:0000256" key="3">
    <source>
        <dbReference type="ARBA" id="ARBA00022777"/>
    </source>
</evidence>
<dbReference type="PANTHER" id="PTHR43527">
    <property type="entry name" value="4-DIPHOSPHOCYTIDYL-2-C-METHYL-D-ERYTHRITOL KINASE, CHLOROPLASTIC"/>
    <property type="match status" value="1"/>
</dbReference>
<proteinExistence type="predicted"/>
<keyword evidence="4" id="KW-0067">ATP-binding</keyword>
<organism evidence="6">
    <name type="scientific">Desulfitobacterium hafniense</name>
    <name type="common">Desulfitobacterium frappieri</name>
    <dbReference type="NCBI Taxonomy" id="49338"/>
    <lineage>
        <taxon>Bacteria</taxon>
        <taxon>Bacillati</taxon>
        <taxon>Bacillota</taxon>
        <taxon>Clostridia</taxon>
        <taxon>Eubacteriales</taxon>
        <taxon>Desulfitobacteriaceae</taxon>
        <taxon>Desulfitobacterium</taxon>
    </lineage>
</organism>
<keyword evidence="1" id="KW-0808">Transferase</keyword>
<dbReference type="InterPro" id="IPR020568">
    <property type="entry name" value="Ribosomal_Su5_D2-typ_SF"/>
</dbReference>
<dbReference type="InterPro" id="IPR006204">
    <property type="entry name" value="GHMP_kinase_N_dom"/>
</dbReference>
<evidence type="ECO:0000256" key="2">
    <source>
        <dbReference type="ARBA" id="ARBA00022741"/>
    </source>
</evidence>
<protein>
    <submittedName>
        <fullName evidence="6">GHMP kinase</fullName>
    </submittedName>
</protein>
<dbReference type="Pfam" id="PF00288">
    <property type="entry name" value="GHMP_kinases_N"/>
    <property type="match status" value="1"/>
</dbReference>
<dbReference type="Gene3D" id="3.30.230.10">
    <property type="match status" value="1"/>
</dbReference>
<accession>A0A098B7F8</accession>
<name>A0A098B7F8_DESHA</name>
<keyword evidence="3 6" id="KW-0418">Kinase</keyword>
<dbReference type="GO" id="GO:0005524">
    <property type="term" value="F:ATP binding"/>
    <property type="evidence" value="ECO:0007669"/>
    <property type="project" value="UniProtKB-KW"/>
</dbReference>
<feature type="domain" description="GHMP kinase N-terminal" evidence="5">
    <location>
        <begin position="75"/>
        <end position="140"/>
    </location>
</feature>
<evidence type="ECO:0000256" key="1">
    <source>
        <dbReference type="ARBA" id="ARBA00022679"/>
    </source>
</evidence>
<dbReference type="InterPro" id="IPR014721">
    <property type="entry name" value="Ribsml_uS5_D2-typ_fold_subgr"/>
</dbReference>
<evidence type="ECO:0000259" key="5">
    <source>
        <dbReference type="Pfam" id="PF00288"/>
    </source>
</evidence>
<gene>
    <name evidence="6" type="ORF">DPCES_4391</name>
</gene>
<dbReference type="EMBL" id="LK996017">
    <property type="protein sequence ID" value="CDX04277.1"/>
    <property type="molecule type" value="Genomic_DNA"/>
</dbReference>
<dbReference type="PATRIC" id="fig|49338.4.peg.4727"/>